<name>A0A841EME9_9BACT</name>
<evidence type="ECO:0000313" key="2">
    <source>
        <dbReference type="Proteomes" id="UP000524404"/>
    </source>
</evidence>
<comment type="caution">
    <text evidence="1">The sequence shown here is derived from an EMBL/GenBank/DDBJ whole genome shotgun (WGS) entry which is preliminary data.</text>
</comment>
<protein>
    <submittedName>
        <fullName evidence="1">Arc/MetJ family transcription regulator</fullName>
    </submittedName>
</protein>
<dbReference type="AlphaFoldDB" id="A0A841EME9"/>
<dbReference type="RefSeq" id="WP_184133799.1">
    <property type="nucleotide sequence ID" value="NZ_JACHKT010000012.1"/>
</dbReference>
<proteinExistence type="predicted"/>
<dbReference type="InterPro" id="IPR019239">
    <property type="entry name" value="VapB_antitoxin"/>
</dbReference>
<dbReference type="Proteomes" id="UP000524404">
    <property type="component" value="Unassembled WGS sequence"/>
</dbReference>
<evidence type="ECO:0000313" key="1">
    <source>
        <dbReference type="EMBL" id="MBB6003364.1"/>
    </source>
</evidence>
<gene>
    <name evidence="1" type="ORF">HNP25_002020</name>
</gene>
<sequence>MRTNIEINDEILREISQLKPASSKKEIVNIALKEYLMYLKRVDLLTLIDQGIEWEGDLEQWRSQ</sequence>
<dbReference type="EMBL" id="JACHKT010000012">
    <property type="protein sequence ID" value="MBB6003364.1"/>
    <property type="molecule type" value="Genomic_DNA"/>
</dbReference>
<organism evidence="1 2">
    <name type="scientific">Arcicella rosea</name>
    <dbReference type="NCBI Taxonomy" id="502909"/>
    <lineage>
        <taxon>Bacteria</taxon>
        <taxon>Pseudomonadati</taxon>
        <taxon>Bacteroidota</taxon>
        <taxon>Cytophagia</taxon>
        <taxon>Cytophagales</taxon>
        <taxon>Flectobacillaceae</taxon>
        <taxon>Arcicella</taxon>
    </lineage>
</organism>
<dbReference type="Pfam" id="PF09957">
    <property type="entry name" value="VapB_antitoxin"/>
    <property type="match status" value="1"/>
</dbReference>
<keyword evidence="2" id="KW-1185">Reference proteome</keyword>
<reference evidence="1 2" key="1">
    <citation type="submission" date="2020-08" db="EMBL/GenBank/DDBJ databases">
        <title>Functional genomics of gut bacteria from endangered species of beetles.</title>
        <authorList>
            <person name="Carlos-Shanley C."/>
        </authorList>
    </citation>
    <scope>NUCLEOTIDE SEQUENCE [LARGE SCALE GENOMIC DNA]</scope>
    <source>
        <strain evidence="1 2">S00070</strain>
    </source>
</reference>
<accession>A0A841EME9</accession>